<dbReference type="SUPFAM" id="SSF51735">
    <property type="entry name" value="NAD(P)-binding Rossmann-fold domains"/>
    <property type="match status" value="1"/>
</dbReference>
<gene>
    <name evidence="1" type="ORF">HH1059_03320</name>
</gene>
<accession>A0A110B4P2</accession>
<keyword evidence="2" id="KW-1185">Reference proteome</keyword>
<dbReference type="Gene3D" id="3.90.25.10">
    <property type="entry name" value="UDP-galactose 4-epimerase, domain 1"/>
    <property type="match status" value="1"/>
</dbReference>
<organism evidence="1 2">
    <name type="scientific">Halorhodospira halochloris</name>
    <name type="common">Ectothiorhodospira halochloris</name>
    <dbReference type="NCBI Taxonomy" id="1052"/>
    <lineage>
        <taxon>Bacteria</taxon>
        <taxon>Pseudomonadati</taxon>
        <taxon>Pseudomonadota</taxon>
        <taxon>Gammaproteobacteria</taxon>
        <taxon>Chromatiales</taxon>
        <taxon>Ectothiorhodospiraceae</taxon>
        <taxon>Halorhodospira</taxon>
    </lineage>
</organism>
<dbReference type="Proteomes" id="UP000218890">
    <property type="component" value="Chromosome"/>
</dbReference>
<proteinExistence type="predicted"/>
<dbReference type="InterPro" id="IPR036291">
    <property type="entry name" value="NAD(P)-bd_dom_sf"/>
</dbReference>
<sequence length="66" mass="7899">MRQSRHRRRCRCPDLTKCREELGYEPQVPWREGVERTVRWYRDFFAASRQPDDIGFEPPEALCGAS</sequence>
<reference evidence="1" key="1">
    <citation type="submission" date="2016-02" db="EMBL/GenBank/DDBJ databases">
        <title>Halorhodospira halochloris DSM-1059 complete genome, version 2.</title>
        <authorList>
            <person name="Tsukatani Y."/>
        </authorList>
    </citation>
    <scope>NUCLEOTIDE SEQUENCE</scope>
    <source>
        <strain evidence="1">DSM 1059</strain>
    </source>
</reference>
<name>A0A110B4P2_HALHR</name>
<evidence type="ECO:0008006" key="3">
    <source>
        <dbReference type="Google" id="ProtNLM"/>
    </source>
</evidence>
<dbReference type="AlphaFoldDB" id="A0A110B4P2"/>
<dbReference type="EMBL" id="AP017372">
    <property type="protein sequence ID" value="BAU57010.1"/>
    <property type="molecule type" value="Genomic_DNA"/>
</dbReference>
<evidence type="ECO:0000313" key="1">
    <source>
        <dbReference type="EMBL" id="BAU57010.1"/>
    </source>
</evidence>
<evidence type="ECO:0000313" key="2">
    <source>
        <dbReference type="Proteomes" id="UP000218890"/>
    </source>
</evidence>
<protein>
    <recommendedName>
        <fullName evidence="3">dTDP-glucose 4,6-dehydratase</fullName>
    </recommendedName>
</protein>
<dbReference type="KEGG" id="hhk:HH1059_03320"/>
<dbReference type="OrthoDB" id="5292533at2"/>